<dbReference type="KEGG" id="pnd:Pla175_36600"/>
<feature type="region of interest" description="Disordered" evidence="1">
    <location>
        <begin position="1"/>
        <end position="50"/>
    </location>
</feature>
<dbReference type="OrthoDB" id="282085at2"/>
<evidence type="ECO:0000313" key="3">
    <source>
        <dbReference type="Proteomes" id="UP000317429"/>
    </source>
</evidence>
<reference evidence="2 3" key="1">
    <citation type="submission" date="2019-02" db="EMBL/GenBank/DDBJ databases">
        <title>Deep-cultivation of Planctomycetes and their phenomic and genomic characterization uncovers novel biology.</title>
        <authorList>
            <person name="Wiegand S."/>
            <person name="Jogler M."/>
            <person name="Boedeker C."/>
            <person name="Pinto D."/>
            <person name="Vollmers J."/>
            <person name="Rivas-Marin E."/>
            <person name="Kohn T."/>
            <person name="Peeters S.H."/>
            <person name="Heuer A."/>
            <person name="Rast P."/>
            <person name="Oberbeckmann S."/>
            <person name="Bunk B."/>
            <person name="Jeske O."/>
            <person name="Meyerdierks A."/>
            <person name="Storesund J.E."/>
            <person name="Kallscheuer N."/>
            <person name="Luecker S."/>
            <person name="Lage O.M."/>
            <person name="Pohl T."/>
            <person name="Merkel B.J."/>
            <person name="Hornburger P."/>
            <person name="Mueller R.-W."/>
            <person name="Bruemmer F."/>
            <person name="Labrenz M."/>
            <person name="Spormann A.M."/>
            <person name="Op den Camp H."/>
            <person name="Overmann J."/>
            <person name="Amann R."/>
            <person name="Jetten M.S.M."/>
            <person name="Mascher T."/>
            <person name="Medema M.H."/>
            <person name="Devos D.P."/>
            <person name="Kaster A.-K."/>
            <person name="Ovreas L."/>
            <person name="Rohde M."/>
            <person name="Galperin M.Y."/>
            <person name="Jogler C."/>
        </authorList>
    </citation>
    <scope>NUCLEOTIDE SEQUENCE [LARGE SCALE GENOMIC DNA]</scope>
    <source>
        <strain evidence="2 3">Pla175</strain>
    </source>
</reference>
<evidence type="ECO:0008006" key="4">
    <source>
        <dbReference type="Google" id="ProtNLM"/>
    </source>
</evidence>
<gene>
    <name evidence="2" type="ORF">Pla175_36600</name>
</gene>
<dbReference type="RefSeq" id="WP_145288383.1">
    <property type="nucleotide sequence ID" value="NZ_CP036291.1"/>
</dbReference>
<sequence length="326" mass="36443">MGDRPGIGDRPGTGDRPGAGNRPDWIDRPGVGPGRPGVGDRPIHNRPGWANIDNSTNVNINNRWNNAVWGNGNRNGDWISRHPSRYARNNYWGVGVRNNWNRRWGAAGWFGPNWWSGHYHPIGGWHYHYGLGRHPWNYWWRRPTFAAFGTWFAWNAPAQVWSQPVYYDYGDGGNVYYQDDSVFIDGQEVCSAVDFAASAMDLATVQPPAGQAAAEAAEWMPLGTFAVSSDEQDDSAGRAMQLAVDKEGVVSGVYYSSDTDAAQTVLGQVDKETQRVAFRIGESEDIVAETGLYNLTKDEAPLLVHFGPDKVEYWLLVRLEEPQDEQ</sequence>
<dbReference type="Proteomes" id="UP000317429">
    <property type="component" value="Chromosome"/>
</dbReference>
<organism evidence="2 3">
    <name type="scientific">Pirellulimonas nuda</name>
    <dbReference type="NCBI Taxonomy" id="2528009"/>
    <lineage>
        <taxon>Bacteria</taxon>
        <taxon>Pseudomonadati</taxon>
        <taxon>Planctomycetota</taxon>
        <taxon>Planctomycetia</taxon>
        <taxon>Pirellulales</taxon>
        <taxon>Lacipirellulaceae</taxon>
        <taxon>Pirellulimonas</taxon>
    </lineage>
</organism>
<evidence type="ECO:0000256" key="1">
    <source>
        <dbReference type="SAM" id="MobiDB-lite"/>
    </source>
</evidence>
<accession>A0A518DFM7</accession>
<protein>
    <recommendedName>
        <fullName evidence="4">Mu-protocadherin-putative cell-suface protein</fullName>
    </recommendedName>
</protein>
<dbReference type="EMBL" id="CP036291">
    <property type="protein sequence ID" value="QDU90258.1"/>
    <property type="molecule type" value="Genomic_DNA"/>
</dbReference>
<name>A0A518DFM7_9BACT</name>
<dbReference type="AlphaFoldDB" id="A0A518DFM7"/>
<keyword evidence="3" id="KW-1185">Reference proteome</keyword>
<proteinExistence type="predicted"/>
<evidence type="ECO:0000313" key="2">
    <source>
        <dbReference type="EMBL" id="QDU90258.1"/>
    </source>
</evidence>